<sequence>MKQAPSTMQNETLGHIRAFWAEKGYAPTVAELAAKAGVRQFAIQQRLTALENKGYIQRDPKVARSIRPL</sequence>
<gene>
    <name evidence="2" type="ORF">LKA5_012</name>
</gene>
<name>A0A0U1UNR9_9CAUD</name>
<dbReference type="EMBL" id="KC900378">
    <property type="protein sequence ID" value="AGR46365.1"/>
    <property type="molecule type" value="Genomic_DNA"/>
</dbReference>
<evidence type="ECO:0000313" key="2">
    <source>
        <dbReference type="EMBL" id="AGR46365.1"/>
    </source>
</evidence>
<dbReference type="Pfam" id="PF01726">
    <property type="entry name" value="LexA_DNA_bind"/>
    <property type="match status" value="1"/>
</dbReference>
<evidence type="ECO:0000313" key="3">
    <source>
        <dbReference type="Proteomes" id="UP000225231"/>
    </source>
</evidence>
<evidence type="ECO:0000259" key="1">
    <source>
        <dbReference type="Pfam" id="PF01726"/>
    </source>
</evidence>
<dbReference type="InterPro" id="IPR006199">
    <property type="entry name" value="LexA_DNA-bd_dom"/>
</dbReference>
<reference evidence="2 3" key="1">
    <citation type="submission" date="2013-04" db="EMBL/GenBank/DDBJ databases">
        <title>Complete genome sequence of F116-like bacteriophages.</title>
        <authorList>
            <person name="Lammens E.A."/>
            <person name="Lavigne R."/>
        </authorList>
    </citation>
    <scope>NUCLEOTIDE SEQUENCE [LARGE SCALE GENOMIC DNA]</scope>
    <source>
        <strain evidence="2">LKA5</strain>
    </source>
</reference>
<dbReference type="Proteomes" id="UP000225231">
    <property type="component" value="Segment"/>
</dbReference>
<dbReference type="GO" id="GO:0006508">
    <property type="term" value="P:proteolysis"/>
    <property type="evidence" value="ECO:0007669"/>
    <property type="project" value="InterPro"/>
</dbReference>
<organism evidence="2 3">
    <name type="scientific">Pseudomonas phage LKA5</name>
    <dbReference type="NCBI Taxonomy" id="1327940"/>
    <lineage>
        <taxon>Viruses</taxon>
        <taxon>Duplodnaviria</taxon>
        <taxon>Heunggongvirae</taxon>
        <taxon>Uroviricota</taxon>
        <taxon>Caudoviricetes</taxon>
        <taxon>Hollowayvirus</taxon>
        <taxon>Hollowayvirus LKA5</taxon>
    </lineage>
</organism>
<accession>A0A0U1UNR9</accession>
<proteinExistence type="predicted"/>
<dbReference type="InterPro" id="IPR036390">
    <property type="entry name" value="WH_DNA-bd_sf"/>
</dbReference>
<dbReference type="InterPro" id="IPR036388">
    <property type="entry name" value="WH-like_DNA-bd_sf"/>
</dbReference>
<feature type="domain" description="LexA repressor DNA-binding" evidence="1">
    <location>
        <begin position="7"/>
        <end position="64"/>
    </location>
</feature>
<dbReference type="SUPFAM" id="SSF46785">
    <property type="entry name" value="Winged helix' DNA-binding domain"/>
    <property type="match status" value="1"/>
</dbReference>
<protein>
    <submittedName>
        <fullName evidence="2">LexA-like protein</fullName>
    </submittedName>
</protein>
<keyword evidence="3" id="KW-1185">Reference proteome</keyword>
<dbReference type="GO" id="GO:0004252">
    <property type="term" value="F:serine-type endopeptidase activity"/>
    <property type="evidence" value="ECO:0007669"/>
    <property type="project" value="InterPro"/>
</dbReference>
<dbReference type="Gene3D" id="1.10.10.10">
    <property type="entry name" value="Winged helix-like DNA-binding domain superfamily/Winged helix DNA-binding domain"/>
    <property type="match status" value="1"/>
</dbReference>